<dbReference type="OrthoDB" id="9788304at2"/>
<feature type="compositionally biased region" description="Low complexity" evidence="1">
    <location>
        <begin position="683"/>
        <end position="693"/>
    </location>
</feature>
<dbReference type="EMBL" id="NFIE01000020">
    <property type="protein sequence ID" value="OUN86583.1"/>
    <property type="molecule type" value="Genomic_DNA"/>
</dbReference>
<dbReference type="RefSeq" id="WP_094335903.1">
    <property type="nucleotide sequence ID" value="NZ_NFIE01000020.1"/>
</dbReference>
<evidence type="ECO:0000313" key="2">
    <source>
        <dbReference type="EMBL" id="OUN86583.1"/>
    </source>
</evidence>
<comment type="caution">
    <text evidence="2">The sequence shown here is derived from an EMBL/GenBank/DDBJ whole genome shotgun (WGS) entry which is preliminary data.</text>
</comment>
<name>A0A1Y3XM27_9ACTN</name>
<protein>
    <submittedName>
        <fullName evidence="2">Zinc ribbon domain-containing protein</fullName>
    </submittedName>
</protein>
<dbReference type="AlphaFoldDB" id="A0A1Y3XM27"/>
<reference evidence="3" key="1">
    <citation type="submission" date="2017-04" db="EMBL/GenBank/DDBJ databases">
        <title>Function of individual gut microbiota members based on whole genome sequencing of pure cultures obtained from chicken caecum.</title>
        <authorList>
            <person name="Medvecky M."/>
            <person name="Cejkova D."/>
            <person name="Polansky O."/>
            <person name="Karasova D."/>
            <person name="Kubasova T."/>
            <person name="Cizek A."/>
            <person name="Rychlik I."/>
        </authorList>
    </citation>
    <scope>NUCLEOTIDE SEQUENCE [LARGE SCALE GENOMIC DNA]</scope>
    <source>
        <strain evidence="3">An5</strain>
    </source>
</reference>
<organism evidence="2 3">
    <name type="scientific">[Collinsella] massiliensis</name>
    <dbReference type="NCBI Taxonomy" id="1232426"/>
    <lineage>
        <taxon>Bacteria</taxon>
        <taxon>Bacillati</taxon>
        <taxon>Actinomycetota</taxon>
        <taxon>Coriobacteriia</taxon>
        <taxon>Coriobacteriales</taxon>
        <taxon>Coriobacteriaceae</taxon>
        <taxon>Enorma</taxon>
    </lineage>
</organism>
<accession>A0A1Y3XM27</accession>
<keyword evidence="3" id="KW-1185">Reference proteome</keyword>
<evidence type="ECO:0000313" key="3">
    <source>
        <dbReference type="Proteomes" id="UP000195781"/>
    </source>
</evidence>
<proteinExistence type="predicted"/>
<gene>
    <name evidence="2" type="ORF">B5G02_08515</name>
</gene>
<evidence type="ECO:0000256" key="1">
    <source>
        <dbReference type="SAM" id="MobiDB-lite"/>
    </source>
</evidence>
<dbReference type="Proteomes" id="UP000195781">
    <property type="component" value="Unassembled WGS sequence"/>
</dbReference>
<sequence>MILVSLLRPNLKLNLASTDALWLQICAGQLVDHLGIQNGERIAAACTDAAFELVPCDPDGRCFIDTPEDIRACPGFDDALEALTGATEAHVADGEFGIGAGVSKDLDGFRGFVDLASLLDDPGVLPDIQADAARLTDGIVAHAQAIWTEERSHSNAWYGNVYEAVAGQFVGEESVCRLDNEDVPPISQMPLRQNVFWDAWFLPSPQFPFTRYDVQSGDAPALEAEASLPNGYRAESWLLPASDSLCDAVDTFESMMERTWEPRGLTSRMHCLFGGPFAINGMYFHLYSDVFRSDWQTFVVGGVAAVVEGRVRLFALSKLIESDRAADEEYPDRVVAAIEGALRSVAARIAGARRSTGGAMLCAPAFTSTGLVRISTSLGRGYVPMSELTVSIGAAVEEVMSKRYQTDISAEIINTDSLYGTEFESRVIRVRLPEQRRSAVYLVITRADDCFAVEQLTTLDYDNDAIIDAFFDVRDAVIDALDGLGGRVSCISFVNSHLPNTVLEVFVPHLLDVYAQAILNMADDESLQLFAEDGLAVRAERSDETDEYGIRVVEVKLHDSSGHHTCCIRALLHEDTATVTFDIIYNTDDAPTAEDELFLDDFALLATSFAQTLFAVAPVDSDEPAEPWSLERAVALCGDFRDALGEELDPPYLDMFTEVERGNDAGADAQSGEVQAPEPVEMPTPEQTAVPQQAPAPQPAAAPTTAAAPQPAPKFCYACGSPITPGARFCTNCGTQVAQ</sequence>
<feature type="region of interest" description="Disordered" evidence="1">
    <location>
        <begin position="665"/>
        <end position="708"/>
    </location>
</feature>